<dbReference type="EMBL" id="BSPK01000019">
    <property type="protein sequence ID" value="GLS63094.1"/>
    <property type="molecule type" value="Genomic_DNA"/>
</dbReference>
<dbReference type="RefSeq" id="WP_147027918.1">
    <property type="nucleotide sequence ID" value="NZ_BJZU01000102.1"/>
</dbReference>
<keyword evidence="5" id="KW-1185">Reference proteome</keyword>
<reference evidence="3" key="1">
    <citation type="journal article" date="2014" name="Int. J. Syst. Evol. Microbiol.">
        <title>Complete genome of a new Firmicutes species belonging to the dominant human colonic microbiota ('Ruminococcus bicirculans') reveals two chromosomes and a selective capacity to utilize plant glucans.</title>
        <authorList>
            <consortium name="NISC Comparative Sequencing Program"/>
            <person name="Wegmann U."/>
            <person name="Louis P."/>
            <person name="Goesmann A."/>
            <person name="Henrissat B."/>
            <person name="Duncan S.H."/>
            <person name="Flint H.J."/>
        </authorList>
    </citation>
    <scope>NUCLEOTIDE SEQUENCE</scope>
    <source>
        <strain evidence="3">NBRC 107715</strain>
    </source>
</reference>
<reference evidence="3" key="4">
    <citation type="submission" date="2023-01" db="EMBL/GenBank/DDBJ databases">
        <title>Draft genome sequence of Methylobacterium oxalidis strain NBRC 107715.</title>
        <authorList>
            <person name="Sun Q."/>
            <person name="Mori K."/>
        </authorList>
    </citation>
    <scope>NUCLEOTIDE SEQUENCE</scope>
    <source>
        <strain evidence="3">NBRC 107715</strain>
    </source>
</reference>
<dbReference type="AlphaFoldDB" id="A0A512J8V8"/>
<evidence type="ECO:0000313" key="4">
    <source>
        <dbReference type="Proteomes" id="UP000321960"/>
    </source>
</evidence>
<dbReference type="Pfam" id="PF07811">
    <property type="entry name" value="TadE"/>
    <property type="match status" value="1"/>
</dbReference>
<sequence length="207" mass="21980">MRFFPVALGGSREICALPAAFARAALRCRGGASAVEFALVAPLVIGAIVEFLQVGFYVYQSSHLAQAIAKASRQIQVGSVASAGASASDFKSQFLCPALGALMPCDRVTTSIQTVAPGIYPNGFYAYVQPDFSDIIRMKTDGSQTPYCPGQPGTYVYVQVAYAMPVFSPIWLAAALRTNRPGARMLDASAVFRNEPYTSSGQARATC</sequence>
<accession>A0A512J8V8</accession>
<protein>
    <submittedName>
        <fullName evidence="2">Pilus biosynthesis protein TadE</fullName>
    </submittedName>
</protein>
<evidence type="ECO:0000313" key="5">
    <source>
        <dbReference type="Proteomes" id="UP001156856"/>
    </source>
</evidence>
<organism evidence="2 4">
    <name type="scientific">Methylobacterium oxalidis</name>
    <dbReference type="NCBI Taxonomy" id="944322"/>
    <lineage>
        <taxon>Bacteria</taxon>
        <taxon>Pseudomonadati</taxon>
        <taxon>Pseudomonadota</taxon>
        <taxon>Alphaproteobacteria</taxon>
        <taxon>Hyphomicrobiales</taxon>
        <taxon>Methylobacteriaceae</taxon>
        <taxon>Methylobacterium</taxon>
    </lineage>
</organism>
<reference evidence="5" key="2">
    <citation type="journal article" date="2019" name="Int. J. Syst. Evol. Microbiol.">
        <title>The Global Catalogue of Microorganisms (GCM) 10K type strain sequencing project: providing services to taxonomists for standard genome sequencing and annotation.</title>
        <authorList>
            <consortium name="The Broad Institute Genomics Platform"/>
            <consortium name="The Broad Institute Genome Sequencing Center for Infectious Disease"/>
            <person name="Wu L."/>
            <person name="Ma J."/>
        </authorList>
    </citation>
    <scope>NUCLEOTIDE SEQUENCE [LARGE SCALE GENOMIC DNA]</scope>
    <source>
        <strain evidence="5">NBRC 107715</strain>
    </source>
</reference>
<name>A0A512J8V8_9HYPH</name>
<evidence type="ECO:0000313" key="2">
    <source>
        <dbReference type="EMBL" id="GEP06400.1"/>
    </source>
</evidence>
<dbReference type="OrthoDB" id="7856227at2"/>
<dbReference type="EMBL" id="BJZU01000102">
    <property type="protein sequence ID" value="GEP06400.1"/>
    <property type="molecule type" value="Genomic_DNA"/>
</dbReference>
<evidence type="ECO:0000313" key="3">
    <source>
        <dbReference type="EMBL" id="GLS63094.1"/>
    </source>
</evidence>
<dbReference type="Proteomes" id="UP000321960">
    <property type="component" value="Unassembled WGS sequence"/>
</dbReference>
<dbReference type="Proteomes" id="UP001156856">
    <property type="component" value="Unassembled WGS sequence"/>
</dbReference>
<comment type="caution">
    <text evidence="2">The sequence shown here is derived from an EMBL/GenBank/DDBJ whole genome shotgun (WGS) entry which is preliminary data.</text>
</comment>
<evidence type="ECO:0000259" key="1">
    <source>
        <dbReference type="Pfam" id="PF07811"/>
    </source>
</evidence>
<reference evidence="2 4" key="3">
    <citation type="submission" date="2019-07" db="EMBL/GenBank/DDBJ databases">
        <title>Whole genome shotgun sequence of Methylobacterium oxalidis NBRC 107715.</title>
        <authorList>
            <person name="Hosoyama A."/>
            <person name="Uohara A."/>
            <person name="Ohji S."/>
            <person name="Ichikawa N."/>
        </authorList>
    </citation>
    <scope>NUCLEOTIDE SEQUENCE [LARGE SCALE GENOMIC DNA]</scope>
    <source>
        <strain evidence="2 4">NBRC 107715</strain>
    </source>
</reference>
<gene>
    <name evidence="3" type="ORF">GCM10007888_14750</name>
    <name evidence="2" type="ORF">MOX02_44380</name>
</gene>
<dbReference type="InterPro" id="IPR012495">
    <property type="entry name" value="TadE-like_dom"/>
</dbReference>
<feature type="domain" description="TadE-like" evidence="1">
    <location>
        <begin position="31"/>
        <end position="73"/>
    </location>
</feature>
<proteinExistence type="predicted"/>